<dbReference type="AlphaFoldDB" id="A0A7R9PM19"/>
<organism evidence="1">
    <name type="scientific">Timema genevievae</name>
    <name type="common">Walking stick</name>
    <dbReference type="NCBI Taxonomy" id="629358"/>
    <lineage>
        <taxon>Eukaryota</taxon>
        <taxon>Metazoa</taxon>
        <taxon>Ecdysozoa</taxon>
        <taxon>Arthropoda</taxon>
        <taxon>Hexapoda</taxon>
        <taxon>Insecta</taxon>
        <taxon>Pterygota</taxon>
        <taxon>Neoptera</taxon>
        <taxon>Polyneoptera</taxon>
        <taxon>Phasmatodea</taxon>
        <taxon>Timematodea</taxon>
        <taxon>Timematoidea</taxon>
        <taxon>Timematidae</taxon>
        <taxon>Timema</taxon>
    </lineage>
</organism>
<evidence type="ECO:0000313" key="1">
    <source>
        <dbReference type="EMBL" id="CAD7595962.1"/>
    </source>
</evidence>
<proteinExistence type="predicted"/>
<accession>A0A7R9PM19</accession>
<gene>
    <name evidence="1" type="ORF">TGEB3V08_LOCUS6239</name>
</gene>
<dbReference type="EMBL" id="OE841499">
    <property type="protein sequence ID" value="CAD7595962.1"/>
    <property type="molecule type" value="Genomic_DNA"/>
</dbReference>
<sequence length="232" mass="25714">MWAKTSCSTSAAHSFNTCIVWTSSTTILYGSIISPLPCMVLKQFTTCLSKIYEYLISAKMMPLGFTLQELKNMGVLRSLVMNSNIVCTLHAAPAIDNWEEVTPDPAISDVDFVSVYEDMAVCGEVTDVYIVAEVLDNNIQAEDGTSVDEEDNSLVVQERPIPSAAEVMDHIQELRRFFLKSQQCNTFTRLRHAGAQRGRLAGIGTEATLYSNNLGWITHLGDQSVGRTMYEL</sequence>
<protein>
    <submittedName>
        <fullName evidence="1">Uncharacterized protein</fullName>
    </submittedName>
</protein>
<name>A0A7R9PM19_TIMGE</name>
<reference evidence="1" key="1">
    <citation type="submission" date="2020-11" db="EMBL/GenBank/DDBJ databases">
        <authorList>
            <person name="Tran Van P."/>
        </authorList>
    </citation>
    <scope>NUCLEOTIDE SEQUENCE</scope>
</reference>